<reference evidence="2 3" key="1">
    <citation type="journal article" date="2018" name="Biotechnol. Adv.">
        <title>Improved genomic resources and new bioinformatic workflow for the carcinogenic parasite Clonorchis sinensis: Biotechnological implications.</title>
        <authorList>
            <person name="Wang D."/>
            <person name="Korhonen P.K."/>
            <person name="Gasser R.B."/>
            <person name="Young N.D."/>
        </authorList>
    </citation>
    <scope>NUCLEOTIDE SEQUENCE [LARGE SCALE GENOMIC DNA]</scope>
    <source>
        <strain evidence="2">Cs-k2</strain>
    </source>
</reference>
<proteinExistence type="predicted"/>
<gene>
    <name evidence="2" type="ORF">CSKR_106153</name>
</gene>
<dbReference type="EMBL" id="NIRI02000056">
    <property type="protein sequence ID" value="KAG5444863.1"/>
    <property type="molecule type" value="Genomic_DNA"/>
</dbReference>
<sequence length="87" mass="9974">MMIIKSYAHVGNYLTNCAQTLRPLLNWTHGSNQPNQLVQKTRGLRYCRGGQDYLEAKKLKRFGRTSTQQSPSIFRQPCGHKSPKPLQ</sequence>
<dbReference type="Proteomes" id="UP000286415">
    <property type="component" value="Unassembled WGS sequence"/>
</dbReference>
<protein>
    <submittedName>
        <fullName evidence="2">Uncharacterized protein</fullName>
    </submittedName>
</protein>
<evidence type="ECO:0000256" key="1">
    <source>
        <dbReference type="SAM" id="MobiDB-lite"/>
    </source>
</evidence>
<feature type="region of interest" description="Disordered" evidence="1">
    <location>
        <begin position="60"/>
        <end position="87"/>
    </location>
</feature>
<dbReference type="InParanoid" id="A0A419PJL1"/>
<name>A0A419PJL1_CLOSI</name>
<evidence type="ECO:0000313" key="3">
    <source>
        <dbReference type="Proteomes" id="UP000286415"/>
    </source>
</evidence>
<organism evidence="2 3">
    <name type="scientific">Clonorchis sinensis</name>
    <name type="common">Chinese liver fluke</name>
    <dbReference type="NCBI Taxonomy" id="79923"/>
    <lineage>
        <taxon>Eukaryota</taxon>
        <taxon>Metazoa</taxon>
        <taxon>Spiralia</taxon>
        <taxon>Lophotrochozoa</taxon>
        <taxon>Platyhelminthes</taxon>
        <taxon>Trematoda</taxon>
        <taxon>Digenea</taxon>
        <taxon>Opisthorchiida</taxon>
        <taxon>Opisthorchiata</taxon>
        <taxon>Opisthorchiidae</taxon>
        <taxon>Clonorchis</taxon>
    </lineage>
</organism>
<accession>A0A419PJL1</accession>
<reference evidence="2 3" key="2">
    <citation type="journal article" date="2021" name="Genomics">
        <title>High-quality reference genome for Clonorchis sinensis.</title>
        <authorList>
            <person name="Young N.D."/>
            <person name="Stroehlein A.J."/>
            <person name="Kinkar L."/>
            <person name="Wang T."/>
            <person name="Sohn W.M."/>
            <person name="Chang B.C.H."/>
            <person name="Kaur P."/>
            <person name="Weisz D."/>
            <person name="Dudchenko O."/>
            <person name="Aiden E.L."/>
            <person name="Korhonen P.K."/>
            <person name="Gasser R.B."/>
        </authorList>
    </citation>
    <scope>NUCLEOTIDE SEQUENCE [LARGE SCALE GENOMIC DNA]</scope>
    <source>
        <strain evidence="2">Cs-k2</strain>
    </source>
</reference>
<comment type="caution">
    <text evidence="2">The sequence shown here is derived from an EMBL/GenBank/DDBJ whole genome shotgun (WGS) entry which is preliminary data.</text>
</comment>
<keyword evidence="3" id="KW-1185">Reference proteome</keyword>
<feature type="compositionally biased region" description="Polar residues" evidence="1">
    <location>
        <begin position="64"/>
        <end position="73"/>
    </location>
</feature>
<evidence type="ECO:0000313" key="2">
    <source>
        <dbReference type="EMBL" id="KAG5444863.1"/>
    </source>
</evidence>
<dbReference type="AlphaFoldDB" id="A0A419PJL1"/>